<comment type="subcellular location">
    <subcellularLocation>
        <location evidence="5">Plastid</location>
        <location evidence="5">Chloroplast</location>
    </subcellularLocation>
</comment>
<evidence type="ECO:0000256" key="5">
    <source>
        <dbReference type="HAMAP-Rule" id="MF_00373"/>
    </source>
</evidence>
<dbReference type="EMBL" id="KY033529">
    <property type="protein sequence ID" value="ART65507.1"/>
    <property type="molecule type" value="Genomic_DNA"/>
</dbReference>
<keyword evidence="6" id="KW-0934">Plastid</keyword>
<dbReference type="Gene3D" id="2.30.170.40">
    <property type="entry name" value="Ribosomal protein L28/L24"/>
    <property type="match status" value="1"/>
</dbReference>
<evidence type="ECO:0000256" key="4">
    <source>
        <dbReference type="ARBA" id="ARBA00035265"/>
    </source>
</evidence>
<evidence type="ECO:0000256" key="3">
    <source>
        <dbReference type="ARBA" id="ARBA00023274"/>
    </source>
</evidence>
<keyword evidence="3 5" id="KW-0687">Ribonucleoprotein</keyword>
<dbReference type="PANTHER" id="PTHR13528">
    <property type="entry name" value="39S RIBOSOMAL PROTEIN L28, MITOCHONDRIAL"/>
    <property type="match status" value="1"/>
</dbReference>
<dbReference type="SUPFAM" id="SSF143800">
    <property type="entry name" value="L28p-like"/>
    <property type="match status" value="1"/>
</dbReference>
<dbReference type="GO" id="GO:0006412">
    <property type="term" value="P:translation"/>
    <property type="evidence" value="ECO:0007669"/>
    <property type="project" value="UniProtKB-UniRule"/>
</dbReference>
<evidence type="ECO:0000256" key="1">
    <source>
        <dbReference type="ARBA" id="ARBA00008760"/>
    </source>
</evidence>
<dbReference type="InterPro" id="IPR034704">
    <property type="entry name" value="Ribosomal_bL28/bL31-like_sf"/>
</dbReference>
<dbReference type="RefSeq" id="YP_009390147.1">
    <property type="nucleotide sequence ID" value="NC_035231.1"/>
</dbReference>
<dbReference type="NCBIfam" id="TIGR00009">
    <property type="entry name" value="L28"/>
    <property type="match status" value="1"/>
</dbReference>
<dbReference type="GeneID" id="33350869"/>
<dbReference type="PANTHER" id="PTHR13528:SF2">
    <property type="entry name" value="LARGE RIBOSOMAL SUBUNIT PROTEIN BL28M"/>
    <property type="match status" value="1"/>
</dbReference>
<gene>
    <name evidence="5 6" type="primary">rpl28</name>
</gene>
<dbReference type="AlphaFoldDB" id="A0A3G1I988"/>
<dbReference type="Pfam" id="PF00830">
    <property type="entry name" value="Ribosomal_L28"/>
    <property type="match status" value="1"/>
</dbReference>
<dbReference type="InterPro" id="IPR026569">
    <property type="entry name" value="Ribosomal_bL28"/>
</dbReference>
<dbReference type="InterPro" id="IPR001383">
    <property type="entry name" value="Ribosomal_bL28_bact-type"/>
</dbReference>
<name>A0A3G1I988_9FLOR</name>
<dbReference type="GO" id="GO:0005840">
    <property type="term" value="C:ribosome"/>
    <property type="evidence" value="ECO:0007669"/>
    <property type="project" value="UniProtKB-KW"/>
</dbReference>
<dbReference type="GO" id="GO:1990904">
    <property type="term" value="C:ribonucleoprotein complex"/>
    <property type="evidence" value="ECO:0007669"/>
    <property type="project" value="UniProtKB-KW"/>
</dbReference>
<proteinExistence type="inferred from homology"/>
<evidence type="ECO:0000256" key="2">
    <source>
        <dbReference type="ARBA" id="ARBA00022980"/>
    </source>
</evidence>
<comment type="similarity">
    <text evidence="1 5">Belongs to the bacterial ribosomal protein bL28 family.</text>
</comment>
<accession>A0A3G1I988</accession>
<dbReference type="GO" id="GO:0009507">
    <property type="term" value="C:chloroplast"/>
    <property type="evidence" value="ECO:0007669"/>
    <property type="project" value="UniProtKB-SubCell"/>
</dbReference>
<evidence type="ECO:0000313" key="6">
    <source>
        <dbReference type="EMBL" id="ART65507.1"/>
    </source>
</evidence>
<organism evidence="6">
    <name type="scientific">Sheathia arcuata</name>
    <dbReference type="NCBI Taxonomy" id="340433"/>
    <lineage>
        <taxon>Eukaryota</taxon>
        <taxon>Rhodophyta</taxon>
        <taxon>Florideophyceae</taxon>
        <taxon>Nemaliophycidae</taxon>
        <taxon>Batrachospermales</taxon>
        <taxon>Batrachospermaceae</taxon>
        <taxon>Sheathia</taxon>
    </lineage>
</organism>
<keyword evidence="6" id="KW-0150">Chloroplast</keyword>
<sequence length="65" mass="7680">MTKKCTITGKKRNNGYSISHSHVRTKKIQQINLQNKKIWSLTYKKWITMKISTKAIKNLTNNIKF</sequence>
<geneLocation type="chloroplast" evidence="6"/>
<reference evidence="6" key="1">
    <citation type="journal article" date="2017" name="Sci. Rep.">
        <title>Origin and evolutionary history of freshwater Rhodophyta: further insights based on phylogenomic evidence.</title>
        <authorList>
            <person name="Nan F."/>
            <person name="Feng J."/>
            <person name="Lv J."/>
            <person name="Liu Q."/>
            <person name="Fang K."/>
            <person name="Gong C."/>
            <person name="Xie S."/>
        </authorList>
    </citation>
    <scope>NUCLEOTIDE SEQUENCE</scope>
</reference>
<keyword evidence="2 5" id="KW-0689">Ribosomal protein</keyword>
<dbReference type="InterPro" id="IPR037147">
    <property type="entry name" value="Ribosomal_bL28_sf"/>
</dbReference>
<dbReference type="HAMAP" id="MF_00373">
    <property type="entry name" value="Ribosomal_bL28"/>
    <property type="match status" value="1"/>
</dbReference>
<protein>
    <recommendedName>
        <fullName evidence="4 5">Large ribosomal subunit protein bL28c</fullName>
    </recommendedName>
</protein>
<dbReference type="GO" id="GO:0003735">
    <property type="term" value="F:structural constituent of ribosome"/>
    <property type="evidence" value="ECO:0007669"/>
    <property type="project" value="InterPro"/>
</dbReference>